<dbReference type="GO" id="GO:0005634">
    <property type="term" value="C:nucleus"/>
    <property type="evidence" value="ECO:0007669"/>
    <property type="project" value="TreeGrafter"/>
</dbReference>
<accession>A0A6G0Y3H3</accession>
<dbReference type="EC" id="3.1.3.48" evidence="7"/>
<dbReference type="GO" id="GO:0004725">
    <property type="term" value="F:protein tyrosine phosphatase activity"/>
    <property type="evidence" value="ECO:0007669"/>
    <property type="project" value="UniProtKB-EC"/>
</dbReference>
<dbReference type="PANTHER" id="PTHR10190:SF16">
    <property type="entry name" value="DEVELOPMENTAL PROTEIN EYES ABSENT"/>
    <property type="match status" value="1"/>
</dbReference>
<gene>
    <name evidence="9" type="ORF">FWK35_00037656</name>
</gene>
<evidence type="ECO:0000313" key="9">
    <source>
        <dbReference type="EMBL" id="KAF0748576.1"/>
    </source>
</evidence>
<comment type="caution">
    <text evidence="9">The sequence shown here is derived from an EMBL/GenBank/DDBJ whole genome shotgun (WGS) entry which is preliminary data.</text>
</comment>
<dbReference type="GO" id="GO:0046872">
    <property type="term" value="F:metal ion binding"/>
    <property type="evidence" value="ECO:0007669"/>
    <property type="project" value="UniProtKB-KW"/>
</dbReference>
<keyword evidence="7" id="KW-0804">Transcription</keyword>
<evidence type="ECO:0000256" key="4">
    <source>
        <dbReference type="ARBA" id="ARBA00022912"/>
    </source>
</evidence>
<dbReference type="InterPro" id="IPR038102">
    <property type="entry name" value="EYA_dom_sf"/>
</dbReference>
<dbReference type="GO" id="GO:0030154">
    <property type="term" value="P:cell differentiation"/>
    <property type="evidence" value="ECO:0007669"/>
    <property type="project" value="TreeGrafter"/>
</dbReference>
<dbReference type="AlphaFoldDB" id="A0A6G0Y3H3"/>
<evidence type="ECO:0000256" key="6">
    <source>
        <dbReference type="PIRSR" id="PIRSR628472-2"/>
    </source>
</evidence>
<feature type="compositionally biased region" description="Gly residues" evidence="8">
    <location>
        <begin position="47"/>
        <end position="64"/>
    </location>
</feature>
<dbReference type="PANTHER" id="PTHR10190">
    <property type="entry name" value="EYES ABSENT"/>
    <property type="match status" value="1"/>
</dbReference>
<keyword evidence="6 7" id="KW-0479">Metal-binding</keyword>
<dbReference type="GO" id="GO:0045739">
    <property type="term" value="P:positive regulation of DNA repair"/>
    <property type="evidence" value="ECO:0007669"/>
    <property type="project" value="TreeGrafter"/>
</dbReference>
<evidence type="ECO:0000256" key="3">
    <source>
        <dbReference type="ARBA" id="ARBA00022842"/>
    </source>
</evidence>
<dbReference type="Gene3D" id="3.40.50.12350">
    <property type="match status" value="2"/>
</dbReference>
<comment type="cofactor">
    <cofactor evidence="6 7">
        <name>Mg(2+)</name>
        <dbReference type="ChEBI" id="CHEBI:18420"/>
    </cofactor>
    <text evidence="6 7">Binds 1 Mg(2+) ion per subunit.</text>
</comment>
<evidence type="ECO:0000256" key="8">
    <source>
        <dbReference type="SAM" id="MobiDB-lite"/>
    </source>
</evidence>
<sequence length="131" mass="13845">SIYDRRRPNCVNVLVTTTHLIPALAKLLLYGLGPHFAVENVYSASGGGGGPSTGGGKSGGGGTPGSASTGSSKESCFDRVVQRYGRKCTYVVIGDGAEEERAARQMNFPFWRVSGHSDLRALYNALDMGFL</sequence>
<keyword evidence="10" id="KW-1185">Reference proteome</keyword>
<feature type="non-terminal residue" evidence="9">
    <location>
        <position position="131"/>
    </location>
</feature>
<dbReference type="GO" id="GO:2001240">
    <property type="term" value="P:negative regulation of extrinsic apoptotic signaling pathway in absence of ligand"/>
    <property type="evidence" value="ECO:0007669"/>
    <property type="project" value="TreeGrafter"/>
</dbReference>
<keyword evidence="3 6" id="KW-0460">Magnesium</keyword>
<comment type="catalytic activity">
    <reaction evidence="5 7">
        <text>O-phospho-L-tyrosyl-[protein] + H2O = L-tyrosyl-[protein] + phosphate</text>
        <dbReference type="Rhea" id="RHEA:10684"/>
        <dbReference type="Rhea" id="RHEA-COMP:10136"/>
        <dbReference type="Rhea" id="RHEA-COMP:20101"/>
        <dbReference type="ChEBI" id="CHEBI:15377"/>
        <dbReference type="ChEBI" id="CHEBI:43474"/>
        <dbReference type="ChEBI" id="CHEBI:46858"/>
        <dbReference type="ChEBI" id="CHEBI:61978"/>
        <dbReference type="EC" id="3.1.3.48"/>
    </reaction>
</comment>
<feature type="region of interest" description="Disordered" evidence="8">
    <location>
        <begin position="47"/>
        <end position="75"/>
    </location>
</feature>
<dbReference type="InterPro" id="IPR028472">
    <property type="entry name" value="EYA"/>
</dbReference>
<dbReference type="OrthoDB" id="167668at2759"/>
<organism evidence="9 10">
    <name type="scientific">Aphis craccivora</name>
    <name type="common">Cowpea aphid</name>
    <dbReference type="NCBI Taxonomy" id="307492"/>
    <lineage>
        <taxon>Eukaryota</taxon>
        <taxon>Metazoa</taxon>
        <taxon>Ecdysozoa</taxon>
        <taxon>Arthropoda</taxon>
        <taxon>Hexapoda</taxon>
        <taxon>Insecta</taxon>
        <taxon>Pterygota</taxon>
        <taxon>Neoptera</taxon>
        <taxon>Paraneoptera</taxon>
        <taxon>Hemiptera</taxon>
        <taxon>Sternorrhyncha</taxon>
        <taxon>Aphidomorpha</taxon>
        <taxon>Aphidoidea</taxon>
        <taxon>Aphididae</taxon>
        <taxon>Aphidini</taxon>
        <taxon>Aphis</taxon>
        <taxon>Aphis</taxon>
    </lineage>
</organism>
<evidence type="ECO:0000256" key="1">
    <source>
        <dbReference type="ARBA" id="ARBA00010501"/>
    </source>
</evidence>
<evidence type="ECO:0000313" key="10">
    <source>
        <dbReference type="Proteomes" id="UP000478052"/>
    </source>
</evidence>
<feature type="binding site" evidence="6">
    <location>
        <position position="95"/>
    </location>
    <ligand>
        <name>Mg(2+)</name>
        <dbReference type="ChEBI" id="CHEBI:18420"/>
    </ligand>
</feature>
<keyword evidence="4 7" id="KW-0904">Protein phosphatase</keyword>
<evidence type="ECO:0000256" key="5">
    <source>
        <dbReference type="ARBA" id="ARBA00051722"/>
    </source>
</evidence>
<name>A0A6G0Y3H3_APHCR</name>
<protein>
    <recommendedName>
        <fullName evidence="7">Eyes absent homolog</fullName>
        <ecNumber evidence="7">3.1.3.48</ecNumber>
    </recommendedName>
</protein>
<keyword evidence="7" id="KW-0805">Transcription regulation</keyword>
<reference evidence="9 10" key="1">
    <citation type="submission" date="2019-08" db="EMBL/GenBank/DDBJ databases">
        <title>Whole genome of Aphis craccivora.</title>
        <authorList>
            <person name="Voronova N.V."/>
            <person name="Shulinski R.S."/>
            <person name="Bandarenka Y.V."/>
            <person name="Zhorov D.G."/>
            <person name="Warner D."/>
        </authorList>
    </citation>
    <scope>NUCLEOTIDE SEQUENCE [LARGE SCALE GENOMIC DNA]</scope>
    <source>
        <strain evidence="9">180601</strain>
        <tissue evidence="9">Whole Body</tissue>
    </source>
</reference>
<feature type="non-terminal residue" evidence="9">
    <location>
        <position position="1"/>
    </location>
</feature>
<evidence type="ECO:0000256" key="2">
    <source>
        <dbReference type="ARBA" id="ARBA00022801"/>
    </source>
</evidence>
<keyword evidence="2 7" id="KW-0378">Hydrolase</keyword>
<evidence type="ECO:0000256" key="7">
    <source>
        <dbReference type="RuleBase" id="RU362036"/>
    </source>
</evidence>
<dbReference type="Proteomes" id="UP000478052">
    <property type="component" value="Unassembled WGS sequence"/>
</dbReference>
<proteinExistence type="inferred from homology"/>
<comment type="similarity">
    <text evidence="1 7">Belongs to the HAD-like hydrolase superfamily. EYA family.</text>
</comment>
<dbReference type="EMBL" id="VUJU01006421">
    <property type="protein sequence ID" value="KAF0748576.1"/>
    <property type="molecule type" value="Genomic_DNA"/>
</dbReference>